<gene>
    <name evidence="1" type="ORF">Glove_225g61</name>
</gene>
<keyword evidence="2" id="KW-1185">Reference proteome</keyword>
<evidence type="ECO:0000313" key="2">
    <source>
        <dbReference type="Proteomes" id="UP000266861"/>
    </source>
</evidence>
<proteinExistence type="predicted"/>
<protein>
    <submittedName>
        <fullName evidence="1">Uncharacterized protein</fullName>
    </submittedName>
</protein>
<accession>A0A397IMH3</accession>
<comment type="caution">
    <text evidence="1">The sequence shown here is derived from an EMBL/GenBank/DDBJ whole genome shotgun (WGS) entry which is preliminary data.</text>
</comment>
<reference evidence="1 2" key="1">
    <citation type="submission" date="2018-08" db="EMBL/GenBank/DDBJ databases">
        <title>Genome and evolution of the arbuscular mycorrhizal fungus Diversispora epigaea (formerly Glomus versiforme) and its bacterial endosymbionts.</title>
        <authorList>
            <person name="Sun X."/>
            <person name="Fei Z."/>
            <person name="Harrison M."/>
        </authorList>
    </citation>
    <scope>NUCLEOTIDE SEQUENCE [LARGE SCALE GENOMIC DNA]</scope>
    <source>
        <strain evidence="1 2">IT104</strain>
    </source>
</reference>
<dbReference type="Proteomes" id="UP000266861">
    <property type="component" value="Unassembled WGS sequence"/>
</dbReference>
<dbReference type="AlphaFoldDB" id="A0A397IMH3"/>
<name>A0A397IMH3_9GLOM</name>
<sequence length="124" mass="13983">MANSVYMESIRVNTNNPITNIFTSSTLPTDISSKKSGESIITHQSDGDSAFIKRTYISGKKAIRLFSMTPRKIVVSETFLHRDGFWMTRMNIAKLEGLTENDIRSVINNEEESEIGIVNHCLLK</sequence>
<organism evidence="1 2">
    <name type="scientific">Diversispora epigaea</name>
    <dbReference type="NCBI Taxonomy" id="1348612"/>
    <lineage>
        <taxon>Eukaryota</taxon>
        <taxon>Fungi</taxon>
        <taxon>Fungi incertae sedis</taxon>
        <taxon>Mucoromycota</taxon>
        <taxon>Glomeromycotina</taxon>
        <taxon>Glomeromycetes</taxon>
        <taxon>Diversisporales</taxon>
        <taxon>Diversisporaceae</taxon>
        <taxon>Diversispora</taxon>
    </lineage>
</organism>
<dbReference type="EMBL" id="PQFF01000208">
    <property type="protein sequence ID" value="RHZ74364.1"/>
    <property type="molecule type" value="Genomic_DNA"/>
</dbReference>
<evidence type="ECO:0000313" key="1">
    <source>
        <dbReference type="EMBL" id="RHZ74364.1"/>
    </source>
</evidence>